<evidence type="ECO:0000313" key="2">
    <source>
        <dbReference type="EMBL" id="SDK75122.1"/>
    </source>
</evidence>
<evidence type="ECO:0000259" key="1">
    <source>
        <dbReference type="PROSITE" id="PS51186"/>
    </source>
</evidence>
<sequence length="192" mass="20905">MIPRHEMPPAGSAAALAETIAAAIPVLETERTRLRAPRIGDFDLYASIVCSPRGSHLGGPYTRADAWSDFSRAVAGWLLHGHGLWCVETRADRLAIGFVVIGLEPGDAEPELGFLFAREVEGKGFAREAAAAARDFAWHRLGLESLVSYIDAENTRAIELALRLGARRDAAAEARLAEPACVYRHPRPEKRP</sequence>
<dbReference type="Proteomes" id="UP000199328">
    <property type="component" value="Unassembled WGS sequence"/>
</dbReference>
<keyword evidence="3" id="KW-1185">Reference proteome</keyword>
<feature type="domain" description="N-acetyltransferase" evidence="1">
    <location>
        <begin position="32"/>
        <end position="188"/>
    </location>
</feature>
<keyword evidence="2" id="KW-0808">Transferase</keyword>
<dbReference type="InterPro" id="IPR000182">
    <property type="entry name" value="GNAT_dom"/>
</dbReference>
<dbReference type="STRING" id="990712.SAMN05216257_104299"/>
<name>A0A1G9EG52_9RHOB</name>
<gene>
    <name evidence="2" type="ORF">SAMN05216257_104299</name>
</gene>
<protein>
    <submittedName>
        <fullName evidence="2">Protein N-acetyltransferase, RimJ/RimL family</fullName>
    </submittedName>
</protein>
<dbReference type="EMBL" id="FNFV01000004">
    <property type="protein sequence ID" value="SDK75122.1"/>
    <property type="molecule type" value="Genomic_DNA"/>
</dbReference>
<reference evidence="3" key="1">
    <citation type="submission" date="2016-10" db="EMBL/GenBank/DDBJ databases">
        <authorList>
            <person name="Varghese N."/>
            <person name="Submissions S."/>
        </authorList>
    </citation>
    <scope>NUCLEOTIDE SEQUENCE [LARGE SCALE GENOMIC DNA]</scope>
    <source>
        <strain evidence="3">CGMCC 1.10789</strain>
    </source>
</reference>
<organism evidence="2 3">
    <name type="scientific">Meinhardsimonia xiamenensis</name>
    <dbReference type="NCBI Taxonomy" id="990712"/>
    <lineage>
        <taxon>Bacteria</taxon>
        <taxon>Pseudomonadati</taxon>
        <taxon>Pseudomonadota</taxon>
        <taxon>Alphaproteobacteria</taxon>
        <taxon>Rhodobacterales</taxon>
        <taxon>Paracoccaceae</taxon>
        <taxon>Meinhardsimonia</taxon>
    </lineage>
</organism>
<proteinExistence type="predicted"/>
<dbReference type="SUPFAM" id="SSF55729">
    <property type="entry name" value="Acyl-CoA N-acyltransferases (Nat)"/>
    <property type="match status" value="1"/>
</dbReference>
<dbReference type="GO" id="GO:0016747">
    <property type="term" value="F:acyltransferase activity, transferring groups other than amino-acyl groups"/>
    <property type="evidence" value="ECO:0007669"/>
    <property type="project" value="InterPro"/>
</dbReference>
<dbReference type="InterPro" id="IPR016181">
    <property type="entry name" value="Acyl_CoA_acyltransferase"/>
</dbReference>
<evidence type="ECO:0000313" key="3">
    <source>
        <dbReference type="Proteomes" id="UP000199328"/>
    </source>
</evidence>
<dbReference type="InterPro" id="IPR051531">
    <property type="entry name" value="N-acetyltransferase"/>
</dbReference>
<dbReference type="Pfam" id="PF13302">
    <property type="entry name" value="Acetyltransf_3"/>
    <property type="match status" value="1"/>
</dbReference>
<dbReference type="PROSITE" id="PS51186">
    <property type="entry name" value="GNAT"/>
    <property type="match status" value="1"/>
</dbReference>
<dbReference type="RefSeq" id="WP_092500506.1">
    <property type="nucleotide sequence ID" value="NZ_FNFV01000004.1"/>
</dbReference>
<dbReference type="Gene3D" id="3.40.630.30">
    <property type="match status" value="1"/>
</dbReference>
<accession>A0A1G9EG52</accession>
<dbReference type="PANTHER" id="PTHR43792:SF1">
    <property type="entry name" value="N-ACETYLTRANSFERASE DOMAIN-CONTAINING PROTEIN"/>
    <property type="match status" value="1"/>
</dbReference>
<dbReference type="PANTHER" id="PTHR43792">
    <property type="entry name" value="GNAT FAMILY, PUTATIVE (AFU_ORTHOLOGUE AFUA_3G00765)-RELATED-RELATED"/>
    <property type="match status" value="1"/>
</dbReference>
<dbReference type="AlphaFoldDB" id="A0A1G9EG52"/>
<dbReference type="OrthoDB" id="6293260at2"/>